<sequence length="281" mass="31127">MGTKQLNVIQRGIAQKLCKAYRTVSLNSALLMAGIFPLDLRVREAASLYEAKKGVCQSWLGDREIERMSSAMNAPHPAEQLSLEFGNLVDEEQYNTLNHLDVRIFTDGSKIEGRVGAALSIWDGEAEIWSHKLALAPYCTVYQAELLALNYAVKEAQLRNGSTFGVFSDSKAAFLTVTNHGSLHPLAVDTRNMLKQCTLQNKTVALYWIKSHAGLEGNERADQLAKEAALLSKMTDRQNITTCVPFHTSSELSGVVRLTNGTCDTGIVTEHQLPSYFFRMQ</sequence>
<dbReference type="PANTHER" id="PTHR10642:SF26">
    <property type="entry name" value="RIBONUCLEASE H1"/>
    <property type="match status" value="1"/>
</dbReference>
<keyword evidence="10" id="KW-1185">Reference proteome</keyword>
<accession>A0A8R1WGB7</accession>
<dbReference type="InterPro" id="IPR012337">
    <property type="entry name" value="RNaseH-like_sf"/>
</dbReference>
<dbReference type="EnsemblMetazoa" id="XM_004921625.2">
    <property type="protein sequence ID" value="XP_004921682.2"/>
    <property type="gene ID" value="LOC101739204"/>
</dbReference>
<dbReference type="GO" id="GO:0004523">
    <property type="term" value="F:RNA-DNA hybrid ribonuclease activity"/>
    <property type="evidence" value="ECO:0007669"/>
    <property type="project" value="UniProtKB-EC"/>
</dbReference>
<dbReference type="InterPro" id="IPR036397">
    <property type="entry name" value="RNaseH_sf"/>
</dbReference>
<dbReference type="GO" id="GO:0003676">
    <property type="term" value="F:nucleic acid binding"/>
    <property type="evidence" value="ECO:0007669"/>
    <property type="project" value="InterPro"/>
</dbReference>
<proteinExistence type="inferred from homology"/>
<evidence type="ECO:0000313" key="9">
    <source>
        <dbReference type="EnsemblMetazoa" id="XP_004921682.2"/>
    </source>
</evidence>
<evidence type="ECO:0000259" key="8">
    <source>
        <dbReference type="PROSITE" id="PS50879"/>
    </source>
</evidence>
<dbReference type="GO" id="GO:0046872">
    <property type="term" value="F:metal ion binding"/>
    <property type="evidence" value="ECO:0007669"/>
    <property type="project" value="UniProtKB-KW"/>
</dbReference>
<dbReference type="Proteomes" id="UP000005204">
    <property type="component" value="Unassembled WGS sequence"/>
</dbReference>
<dbReference type="PANTHER" id="PTHR10642">
    <property type="entry name" value="RIBONUCLEASE H1"/>
    <property type="match status" value="1"/>
</dbReference>
<dbReference type="InterPro" id="IPR002156">
    <property type="entry name" value="RNaseH_domain"/>
</dbReference>
<reference evidence="10" key="1">
    <citation type="journal article" date="2008" name="Insect Biochem. Mol. Biol.">
        <title>The genome of a lepidopteran model insect, the silkworm Bombyx mori.</title>
        <authorList>
            <consortium name="International Silkworm Genome Consortium"/>
        </authorList>
    </citation>
    <scope>NUCLEOTIDE SEQUENCE [LARGE SCALE GENOMIC DNA]</scope>
    <source>
        <strain evidence="10">p50T</strain>
    </source>
</reference>
<keyword evidence="5" id="KW-0479">Metal-binding</keyword>
<keyword evidence="4" id="KW-0540">Nuclease</keyword>
<organism evidence="9 10">
    <name type="scientific">Bombyx mori</name>
    <name type="common">Silk moth</name>
    <dbReference type="NCBI Taxonomy" id="7091"/>
    <lineage>
        <taxon>Eukaryota</taxon>
        <taxon>Metazoa</taxon>
        <taxon>Ecdysozoa</taxon>
        <taxon>Arthropoda</taxon>
        <taxon>Hexapoda</taxon>
        <taxon>Insecta</taxon>
        <taxon>Pterygota</taxon>
        <taxon>Neoptera</taxon>
        <taxon>Endopterygota</taxon>
        <taxon>Lepidoptera</taxon>
        <taxon>Glossata</taxon>
        <taxon>Ditrysia</taxon>
        <taxon>Bombycoidea</taxon>
        <taxon>Bombycidae</taxon>
        <taxon>Bombycinae</taxon>
        <taxon>Bombyx</taxon>
    </lineage>
</organism>
<keyword evidence="7" id="KW-0378">Hydrolase</keyword>
<evidence type="ECO:0000256" key="5">
    <source>
        <dbReference type="ARBA" id="ARBA00022723"/>
    </source>
</evidence>
<dbReference type="EC" id="3.1.26.4" evidence="3"/>
<evidence type="ECO:0000256" key="2">
    <source>
        <dbReference type="ARBA" id="ARBA00005300"/>
    </source>
</evidence>
<comment type="catalytic activity">
    <reaction evidence="1">
        <text>Endonucleolytic cleavage to 5'-phosphomonoester.</text>
        <dbReference type="EC" id="3.1.26.4"/>
    </reaction>
</comment>
<dbReference type="KEGG" id="bmor:101739204"/>
<evidence type="ECO:0000313" key="10">
    <source>
        <dbReference type="Proteomes" id="UP000005204"/>
    </source>
</evidence>
<evidence type="ECO:0000256" key="6">
    <source>
        <dbReference type="ARBA" id="ARBA00022759"/>
    </source>
</evidence>
<feature type="domain" description="RNase H type-1" evidence="8">
    <location>
        <begin position="98"/>
        <end position="230"/>
    </location>
</feature>
<evidence type="ECO:0000256" key="1">
    <source>
        <dbReference type="ARBA" id="ARBA00000077"/>
    </source>
</evidence>
<reference evidence="9" key="2">
    <citation type="submission" date="2022-06" db="UniProtKB">
        <authorList>
            <consortium name="EnsemblMetazoa"/>
        </authorList>
    </citation>
    <scope>IDENTIFICATION</scope>
    <source>
        <strain evidence="9">p50T (Dazao)</strain>
    </source>
</reference>
<keyword evidence="6" id="KW-0255">Endonuclease</keyword>
<dbReference type="AlphaFoldDB" id="A0A8R1WGB7"/>
<dbReference type="GO" id="GO:0043137">
    <property type="term" value="P:DNA replication, removal of RNA primer"/>
    <property type="evidence" value="ECO:0007669"/>
    <property type="project" value="TreeGrafter"/>
</dbReference>
<dbReference type="InterPro" id="IPR050092">
    <property type="entry name" value="RNase_H"/>
</dbReference>
<dbReference type="RefSeq" id="XP_004921682.2">
    <property type="nucleotide sequence ID" value="XM_004921625.2"/>
</dbReference>
<evidence type="ECO:0000256" key="4">
    <source>
        <dbReference type="ARBA" id="ARBA00022722"/>
    </source>
</evidence>
<dbReference type="SUPFAM" id="SSF53098">
    <property type="entry name" value="Ribonuclease H-like"/>
    <property type="match status" value="1"/>
</dbReference>
<dbReference type="GeneID" id="101739204"/>
<name>A0A8R1WGB7_BOMMO</name>
<protein>
    <recommendedName>
        <fullName evidence="3">ribonuclease H</fullName>
        <ecNumber evidence="3">3.1.26.4</ecNumber>
    </recommendedName>
</protein>
<comment type="similarity">
    <text evidence="2">Belongs to the RNase H family.</text>
</comment>
<dbReference type="PROSITE" id="PS50879">
    <property type="entry name" value="RNASE_H_1"/>
    <property type="match status" value="1"/>
</dbReference>
<dbReference type="CDD" id="cd09276">
    <property type="entry name" value="Rnase_HI_RT_non_LTR"/>
    <property type="match status" value="1"/>
</dbReference>
<evidence type="ECO:0000256" key="3">
    <source>
        <dbReference type="ARBA" id="ARBA00012180"/>
    </source>
</evidence>
<dbReference type="Gene3D" id="3.30.420.10">
    <property type="entry name" value="Ribonuclease H-like superfamily/Ribonuclease H"/>
    <property type="match status" value="1"/>
</dbReference>
<evidence type="ECO:0000256" key="7">
    <source>
        <dbReference type="ARBA" id="ARBA00022801"/>
    </source>
</evidence>
<dbReference type="Pfam" id="PF00075">
    <property type="entry name" value="RNase_H"/>
    <property type="match status" value="1"/>
</dbReference>